<reference evidence="2" key="1">
    <citation type="submission" date="2019-10" db="EMBL/GenBank/DDBJ databases">
        <authorList>
            <consortium name="DOE Joint Genome Institute"/>
            <person name="Kuo A."/>
            <person name="Miyauchi S."/>
            <person name="Kiss E."/>
            <person name="Drula E."/>
            <person name="Kohler A."/>
            <person name="Sanchez-Garcia M."/>
            <person name="Andreopoulos B."/>
            <person name="Barry K.W."/>
            <person name="Bonito G."/>
            <person name="Buee M."/>
            <person name="Carver A."/>
            <person name="Chen C."/>
            <person name="Cichocki N."/>
            <person name="Clum A."/>
            <person name="Culley D."/>
            <person name="Crous P.W."/>
            <person name="Fauchery L."/>
            <person name="Girlanda M."/>
            <person name="Hayes R."/>
            <person name="Keri Z."/>
            <person name="LaButti K."/>
            <person name="Lipzen A."/>
            <person name="Lombard V."/>
            <person name="Magnuson J."/>
            <person name="Maillard F."/>
            <person name="Morin E."/>
            <person name="Murat C."/>
            <person name="Nolan M."/>
            <person name="Ohm R."/>
            <person name="Pangilinan J."/>
            <person name="Pereira M."/>
            <person name="Perotto S."/>
            <person name="Peter M."/>
            <person name="Riley R."/>
            <person name="Sitrit Y."/>
            <person name="Stielow B."/>
            <person name="Szollosi G."/>
            <person name="Zifcakova L."/>
            <person name="Stursova M."/>
            <person name="Spatafora J.W."/>
            <person name="Tedersoo L."/>
            <person name="Vaario L.-M."/>
            <person name="Yamada A."/>
            <person name="Yan M."/>
            <person name="Wang P."/>
            <person name="Xu J."/>
            <person name="Bruns T."/>
            <person name="Baldrian P."/>
            <person name="Vilgalys R."/>
            <person name="Henrissat B."/>
            <person name="Grigoriev I.V."/>
            <person name="Hibbett D."/>
            <person name="Nagy L.G."/>
            <person name="Martin F.M."/>
        </authorList>
    </citation>
    <scope>NUCLEOTIDE SEQUENCE</scope>
    <source>
        <strain evidence="2">BED1</strain>
    </source>
</reference>
<feature type="region of interest" description="Disordered" evidence="1">
    <location>
        <begin position="35"/>
        <end position="59"/>
    </location>
</feature>
<feature type="non-terminal residue" evidence="2">
    <location>
        <position position="144"/>
    </location>
</feature>
<proteinExistence type="predicted"/>
<organism evidence="2 3">
    <name type="scientific">Boletus edulis BED1</name>
    <dbReference type="NCBI Taxonomy" id="1328754"/>
    <lineage>
        <taxon>Eukaryota</taxon>
        <taxon>Fungi</taxon>
        <taxon>Dikarya</taxon>
        <taxon>Basidiomycota</taxon>
        <taxon>Agaricomycotina</taxon>
        <taxon>Agaricomycetes</taxon>
        <taxon>Agaricomycetidae</taxon>
        <taxon>Boletales</taxon>
        <taxon>Boletineae</taxon>
        <taxon>Boletaceae</taxon>
        <taxon>Boletoideae</taxon>
        <taxon>Boletus</taxon>
    </lineage>
</organism>
<sequence>MASLFRSIERSTPGSPPLAVRLVLSSERVKCMRRTGPARPGLATPFSASASSSRPGTTNRVRVVRTWHPAWTSSSSSSSSSPSSVTRLSRYRTAVGVHSTEPMLYSVLMTAPTRVHVGQQAFGSGPYLVGGSDLRQEELFLGVM</sequence>
<evidence type="ECO:0000256" key="1">
    <source>
        <dbReference type="SAM" id="MobiDB-lite"/>
    </source>
</evidence>
<name>A0AAD4BRN3_BOLED</name>
<dbReference type="EMBL" id="WHUW01000017">
    <property type="protein sequence ID" value="KAF8437934.1"/>
    <property type="molecule type" value="Genomic_DNA"/>
</dbReference>
<keyword evidence="3" id="KW-1185">Reference proteome</keyword>
<gene>
    <name evidence="2" type="ORF">L210DRAFT_3544975</name>
</gene>
<feature type="compositionally biased region" description="Polar residues" evidence="1">
    <location>
        <begin position="46"/>
        <end position="59"/>
    </location>
</feature>
<evidence type="ECO:0000313" key="2">
    <source>
        <dbReference type="EMBL" id="KAF8437934.1"/>
    </source>
</evidence>
<protein>
    <submittedName>
        <fullName evidence="2">Uncharacterized protein</fullName>
    </submittedName>
</protein>
<reference evidence="2" key="2">
    <citation type="journal article" date="2020" name="Nat. Commun.">
        <title>Large-scale genome sequencing of mycorrhizal fungi provides insights into the early evolution of symbiotic traits.</title>
        <authorList>
            <person name="Miyauchi S."/>
            <person name="Kiss E."/>
            <person name="Kuo A."/>
            <person name="Drula E."/>
            <person name="Kohler A."/>
            <person name="Sanchez-Garcia M."/>
            <person name="Morin E."/>
            <person name="Andreopoulos B."/>
            <person name="Barry K.W."/>
            <person name="Bonito G."/>
            <person name="Buee M."/>
            <person name="Carver A."/>
            <person name="Chen C."/>
            <person name="Cichocki N."/>
            <person name="Clum A."/>
            <person name="Culley D."/>
            <person name="Crous P.W."/>
            <person name="Fauchery L."/>
            <person name="Girlanda M."/>
            <person name="Hayes R.D."/>
            <person name="Keri Z."/>
            <person name="LaButti K."/>
            <person name="Lipzen A."/>
            <person name="Lombard V."/>
            <person name="Magnuson J."/>
            <person name="Maillard F."/>
            <person name="Murat C."/>
            <person name="Nolan M."/>
            <person name="Ohm R.A."/>
            <person name="Pangilinan J."/>
            <person name="Pereira M.F."/>
            <person name="Perotto S."/>
            <person name="Peter M."/>
            <person name="Pfister S."/>
            <person name="Riley R."/>
            <person name="Sitrit Y."/>
            <person name="Stielow J.B."/>
            <person name="Szollosi G."/>
            <person name="Zifcakova L."/>
            <person name="Stursova M."/>
            <person name="Spatafora J.W."/>
            <person name="Tedersoo L."/>
            <person name="Vaario L.M."/>
            <person name="Yamada A."/>
            <person name="Yan M."/>
            <person name="Wang P."/>
            <person name="Xu J."/>
            <person name="Bruns T."/>
            <person name="Baldrian P."/>
            <person name="Vilgalys R."/>
            <person name="Dunand C."/>
            <person name="Henrissat B."/>
            <person name="Grigoriev I.V."/>
            <person name="Hibbett D."/>
            <person name="Nagy L.G."/>
            <person name="Martin F.M."/>
        </authorList>
    </citation>
    <scope>NUCLEOTIDE SEQUENCE</scope>
    <source>
        <strain evidence="2">BED1</strain>
    </source>
</reference>
<evidence type="ECO:0000313" key="3">
    <source>
        <dbReference type="Proteomes" id="UP001194468"/>
    </source>
</evidence>
<accession>A0AAD4BRN3</accession>
<comment type="caution">
    <text evidence="2">The sequence shown here is derived from an EMBL/GenBank/DDBJ whole genome shotgun (WGS) entry which is preliminary data.</text>
</comment>
<dbReference type="AlphaFoldDB" id="A0AAD4BRN3"/>
<dbReference type="Proteomes" id="UP001194468">
    <property type="component" value="Unassembled WGS sequence"/>
</dbReference>